<feature type="transmembrane region" description="Helical" evidence="1">
    <location>
        <begin position="21"/>
        <end position="40"/>
    </location>
</feature>
<accession>A0A804KBU9</accession>
<evidence type="ECO:0000313" key="2">
    <source>
        <dbReference type="EMBL" id="CAG1833025.1"/>
    </source>
</evidence>
<keyword evidence="4" id="KW-1185">Reference proteome</keyword>
<keyword evidence="1" id="KW-0472">Membrane</keyword>
<evidence type="ECO:0000313" key="4">
    <source>
        <dbReference type="Proteomes" id="UP000012960"/>
    </source>
</evidence>
<dbReference type="Gramene" id="Ma08_t28670.1">
    <property type="protein sequence ID" value="Ma08_p28670.1"/>
    <property type="gene ID" value="Ma08_g28670"/>
</dbReference>
<dbReference type="AlphaFoldDB" id="A0A804KBU9"/>
<protein>
    <submittedName>
        <fullName evidence="2">(wild Malaysian banana) hypothetical protein</fullName>
    </submittedName>
</protein>
<keyword evidence="1" id="KW-1133">Transmembrane helix</keyword>
<organism evidence="3 4">
    <name type="scientific">Musa acuminata subsp. malaccensis</name>
    <name type="common">Wild banana</name>
    <name type="synonym">Musa malaccensis</name>
    <dbReference type="NCBI Taxonomy" id="214687"/>
    <lineage>
        <taxon>Eukaryota</taxon>
        <taxon>Viridiplantae</taxon>
        <taxon>Streptophyta</taxon>
        <taxon>Embryophyta</taxon>
        <taxon>Tracheophyta</taxon>
        <taxon>Spermatophyta</taxon>
        <taxon>Magnoliopsida</taxon>
        <taxon>Liliopsida</taxon>
        <taxon>Zingiberales</taxon>
        <taxon>Musaceae</taxon>
        <taxon>Musa</taxon>
    </lineage>
</organism>
<proteinExistence type="predicted"/>
<reference evidence="2" key="1">
    <citation type="submission" date="2021-03" db="EMBL/GenBank/DDBJ databases">
        <authorList>
            <consortium name="Genoscope - CEA"/>
            <person name="William W."/>
        </authorList>
    </citation>
    <scope>NUCLEOTIDE SEQUENCE</scope>
    <source>
        <strain evidence="2">Doubled-haploid Pahang</strain>
    </source>
</reference>
<reference evidence="3" key="2">
    <citation type="submission" date="2021-05" db="UniProtKB">
        <authorList>
            <consortium name="EnsemblPlants"/>
        </authorList>
    </citation>
    <scope>IDENTIFICATION</scope>
    <source>
        <strain evidence="3">subsp. malaccensis</strain>
    </source>
</reference>
<evidence type="ECO:0000313" key="3">
    <source>
        <dbReference type="EnsemblPlants" id="Ma08_p28670.1"/>
    </source>
</evidence>
<dbReference type="Proteomes" id="UP000012960">
    <property type="component" value="Unplaced"/>
</dbReference>
<dbReference type="InParanoid" id="A0A804KBU9"/>
<evidence type="ECO:0000256" key="1">
    <source>
        <dbReference type="SAM" id="Phobius"/>
    </source>
</evidence>
<name>A0A804KBU9_MUSAM</name>
<sequence length="56" mass="6489">MHFSEALYSQLKKKQDVVIQHCDHITMLLVCFLYSILFSMKTVLFPNIPLMQLGSS</sequence>
<dbReference type="EnsemblPlants" id="Ma08_t28670.1">
    <property type="protein sequence ID" value="Ma08_p28670.1"/>
    <property type="gene ID" value="Ma08_g28670"/>
</dbReference>
<gene>
    <name evidence="2" type="ORF">GSMUA_89450.1</name>
</gene>
<dbReference type="EMBL" id="HG996472">
    <property type="protein sequence ID" value="CAG1833025.1"/>
    <property type="molecule type" value="Genomic_DNA"/>
</dbReference>
<keyword evidence="1" id="KW-0812">Transmembrane</keyword>